<sequence length="405" mass="44668">MKLFEDARFQMFVERALATMTGGGAEYGECAVTAARIADGDDDSWYREWTATAAMVRGWAEESDRAGHPVSAREAYLRAATYLRVSYYPLFGLPVDPRLTEAARDERDCFARFAELCDPPLRPVRVPFEGGLLDGYLCPAPDTAPGRDPRPTVIAVNGYDSDVHEMWWSHARPAVRRGYHCLLVDGPGQGLALVHQGLTMRPDWETVLRAVVDHAVTLPGVDGTRLAVSGWSFGGYLAPRGVSGEPRVAALVADPGQWDLLDNIKALLPLPQDLRDRLPDVDPAELDAHLAPVVEHPVARWKLVQRALWVHGLGSLGEYVVESGRYRLSDVVDRIACPTLVAMAEGDQLAGQAEQLYEALRCPKTLVRFSAAEGAAGHCESWNRSRFDQRVFDWLDEVLAHPHGP</sequence>
<evidence type="ECO:0000256" key="2">
    <source>
        <dbReference type="ARBA" id="ARBA00022801"/>
    </source>
</evidence>
<name>A0ABS2VU22_STRAS</name>
<dbReference type="EMBL" id="JAFFZS010000017">
    <property type="protein sequence ID" value="MBN0046568.1"/>
    <property type="molecule type" value="Genomic_DNA"/>
</dbReference>
<dbReference type="Gene3D" id="1.20.1440.110">
    <property type="entry name" value="acylaminoacyl peptidase"/>
    <property type="match status" value="1"/>
</dbReference>
<evidence type="ECO:0000256" key="1">
    <source>
        <dbReference type="ARBA" id="ARBA00008645"/>
    </source>
</evidence>
<proteinExistence type="inferred from homology"/>
<comment type="similarity">
    <text evidence="1">Belongs to the AB hydrolase superfamily.</text>
</comment>
<evidence type="ECO:0000313" key="4">
    <source>
        <dbReference type="Proteomes" id="UP000788262"/>
    </source>
</evidence>
<gene>
    <name evidence="3" type="ORF">JS756_21160</name>
</gene>
<dbReference type="PANTHER" id="PTHR22946:SF12">
    <property type="entry name" value="CONIDIAL PIGMENT BIOSYNTHESIS PROTEIN AYG1 (AFU_ORTHOLOGUE AFUA_2G17550)"/>
    <property type="match status" value="1"/>
</dbReference>
<organism evidence="3 4">
    <name type="scientific">Streptomyces actuosus</name>
    <dbReference type="NCBI Taxonomy" id="1885"/>
    <lineage>
        <taxon>Bacteria</taxon>
        <taxon>Bacillati</taxon>
        <taxon>Actinomycetota</taxon>
        <taxon>Actinomycetes</taxon>
        <taxon>Kitasatosporales</taxon>
        <taxon>Streptomycetaceae</taxon>
        <taxon>Streptomyces</taxon>
    </lineage>
</organism>
<dbReference type="RefSeq" id="WP_205384720.1">
    <property type="nucleotide sequence ID" value="NZ_JAFFZS010000017.1"/>
</dbReference>
<dbReference type="GO" id="GO:0016787">
    <property type="term" value="F:hydrolase activity"/>
    <property type="evidence" value="ECO:0007669"/>
    <property type="project" value="UniProtKB-KW"/>
</dbReference>
<accession>A0ABS2VU22</accession>
<dbReference type="SUPFAM" id="SSF53474">
    <property type="entry name" value="alpha/beta-Hydrolases"/>
    <property type="match status" value="1"/>
</dbReference>
<comment type="caution">
    <text evidence="3">The sequence shown here is derived from an EMBL/GenBank/DDBJ whole genome shotgun (WGS) entry which is preliminary data.</text>
</comment>
<evidence type="ECO:0000313" key="3">
    <source>
        <dbReference type="EMBL" id="MBN0046568.1"/>
    </source>
</evidence>
<dbReference type="Proteomes" id="UP000788262">
    <property type="component" value="Unassembled WGS sequence"/>
</dbReference>
<keyword evidence="2 3" id="KW-0378">Hydrolase</keyword>
<reference evidence="3 4" key="1">
    <citation type="submission" date="2021-02" db="EMBL/GenBank/DDBJ databases">
        <title>Whole genome sequencing of Streptomyces actuosus VRA1.</title>
        <authorList>
            <person name="Sen G."/>
            <person name="Sen A."/>
        </authorList>
    </citation>
    <scope>NUCLEOTIDE SEQUENCE [LARGE SCALE GENOMIC DNA]</scope>
    <source>
        <strain evidence="3 4">VRA1</strain>
    </source>
</reference>
<dbReference type="InterPro" id="IPR010520">
    <property type="entry name" value="FrsA-like"/>
</dbReference>
<dbReference type="Pfam" id="PF06500">
    <property type="entry name" value="FrsA-like"/>
    <property type="match status" value="1"/>
</dbReference>
<dbReference type="PANTHER" id="PTHR22946">
    <property type="entry name" value="DIENELACTONE HYDROLASE DOMAIN-CONTAINING PROTEIN-RELATED"/>
    <property type="match status" value="1"/>
</dbReference>
<protein>
    <submittedName>
        <fullName evidence="3">Alpha/beta hydrolase</fullName>
    </submittedName>
</protein>
<dbReference type="Gene3D" id="3.40.50.1820">
    <property type="entry name" value="alpha/beta hydrolase"/>
    <property type="match status" value="1"/>
</dbReference>
<dbReference type="InterPro" id="IPR029058">
    <property type="entry name" value="AB_hydrolase_fold"/>
</dbReference>
<dbReference type="InterPro" id="IPR050261">
    <property type="entry name" value="FrsA_esterase"/>
</dbReference>
<keyword evidence="4" id="KW-1185">Reference proteome</keyword>